<comment type="caution">
    <text evidence="3">The sequence shown here is derived from an EMBL/GenBank/DDBJ whole genome shotgun (WGS) entry which is preliminary data.</text>
</comment>
<name>A0ABR0SSU0_9HYPO</name>
<dbReference type="InterPro" id="IPR002347">
    <property type="entry name" value="SDR_fam"/>
</dbReference>
<keyword evidence="2" id="KW-0560">Oxidoreductase</keyword>
<reference evidence="3 4" key="1">
    <citation type="submission" date="2024-01" db="EMBL/GenBank/DDBJ databases">
        <title>Complete genome of Cladobotryum mycophilum ATHUM6906.</title>
        <authorList>
            <person name="Christinaki A.C."/>
            <person name="Myridakis A.I."/>
            <person name="Kouvelis V.N."/>
        </authorList>
    </citation>
    <scope>NUCLEOTIDE SEQUENCE [LARGE SCALE GENOMIC DNA]</scope>
    <source>
        <strain evidence="3 4">ATHUM6906</strain>
    </source>
</reference>
<dbReference type="PRINTS" id="PR00081">
    <property type="entry name" value="GDHRDH"/>
</dbReference>
<organism evidence="3 4">
    <name type="scientific">Cladobotryum mycophilum</name>
    <dbReference type="NCBI Taxonomy" id="491253"/>
    <lineage>
        <taxon>Eukaryota</taxon>
        <taxon>Fungi</taxon>
        <taxon>Dikarya</taxon>
        <taxon>Ascomycota</taxon>
        <taxon>Pezizomycotina</taxon>
        <taxon>Sordariomycetes</taxon>
        <taxon>Hypocreomycetidae</taxon>
        <taxon>Hypocreales</taxon>
        <taxon>Hypocreaceae</taxon>
        <taxon>Cladobotryum</taxon>
    </lineage>
</organism>
<dbReference type="InterPro" id="IPR036291">
    <property type="entry name" value="NAD(P)-bd_dom_sf"/>
</dbReference>
<dbReference type="Gene3D" id="3.40.50.720">
    <property type="entry name" value="NAD(P)-binding Rossmann-like Domain"/>
    <property type="match status" value="1"/>
</dbReference>
<evidence type="ECO:0000256" key="2">
    <source>
        <dbReference type="ARBA" id="ARBA00023002"/>
    </source>
</evidence>
<dbReference type="Proteomes" id="UP001338125">
    <property type="component" value="Unassembled WGS sequence"/>
</dbReference>
<dbReference type="EMBL" id="JAVFKD010000004">
    <property type="protein sequence ID" value="KAK5994800.1"/>
    <property type="molecule type" value="Genomic_DNA"/>
</dbReference>
<dbReference type="Pfam" id="PF00106">
    <property type="entry name" value="adh_short"/>
    <property type="match status" value="1"/>
</dbReference>
<sequence length="335" mass="36616">MQSILHKVIGPKVVQPQVLTGRVAVVTGGALGIGYEVSRALAHAGCKVIMVNRKEEQGSDAISKIKEESLDADVDWKGCDLGNLSQVKNVFSDLRNSLERLDFLVLSAGINANTFALDSDGIDRHFGVNYLGQYFATNQLWPLIRKTSMMPGVTAPRIVAESSELHRIAPSTVKFQSLEEINDDALGPTQLYARSKLALILMMKYGLVHKVIDPNSDSIFALSVHPGAVNTAMQDQWKDAYGPIFGTLISWVNKSVSRDAEQGSYSALWALTAPDVAQSNQNGFYYTDPGQLGKESSQASNPELGTSLWNLSERLIKEKLGDDALIDWNQKDYAG</sequence>
<evidence type="ECO:0000313" key="4">
    <source>
        <dbReference type="Proteomes" id="UP001338125"/>
    </source>
</evidence>
<evidence type="ECO:0000256" key="1">
    <source>
        <dbReference type="ARBA" id="ARBA00006484"/>
    </source>
</evidence>
<proteinExistence type="inferred from homology"/>
<evidence type="ECO:0000313" key="3">
    <source>
        <dbReference type="EMBL" id="KAK5994800.1"/>
    </source>
</evidence>
<dbReference type="SUPFAM" id="SSF51735">
    <property type="entry name" value="NAD(P)-binding Rossmann-fold domains"/>
    <property type="match status" value="1"/>
</dbReference>
<gene>
    <name evidence="3" type="ORF">PT974_03184</name>
</gene>
<keyword evidence="4" id="KW-1185">Reference proteome</keyword>
<dbReference type="PANTHER" id="PTHR24320">
    <property type="entry name" value="RETINOL DEHYDROGENASE"/>
    <property type="match status" value="1"/>
</dbReference>
<accession>A0ABR0SSU0</accession>
<protein>
    <submittedName>
        <fullName evidence="3">Blue light-induced protein 4</fullName>
    </submittedName>
</protein>
<comment type="similarity">
    <text evidence="1">Belongs to the short-chain dehydrogenases/reductases (SDR) family.</text>
</comment>
<dbReference type="PANTHER" id="PTHR24320:SF281">
    <property type="entry name" value="SHORT CHAIN DEHYDROGENASE_REDUCTASE FAMILY PROTEIN (AFU_ORTHOLOGUE AFUA_5G14310)"/>
    <property type="match status" value="1"/>
</dbReference>